<evidence type="ECO:0000256" key="4">
    <source>
        <dbReference type="ARBA" id="ARBA00074799"/>
    </source>
</evidence>
<evidence type="ECO:0000256" key="3">
    <source>
        <dbReference type="ARBA" id="ARBA00066372"/>
    </source>
</evidence>
<dbReference type="FunFam" id="1.10.287.1080:FF:000001">
    <property type="entry name" value="Nucleoside triphosphate pyrophosphohydrolase"/>
    <property type="match status" value="1"/>
</dbReference>
<dbReference type="Gene3D" id="1.10.287.1080">
    <property type="entry name" value="MazG-like"/>
    <property type="match status" value="2"/>
</dbReference>
<dbReference type="NCBIfam" id="TIGR00444">
    <property type="entry name" value="mazG"/>
    <property type="match status" value="1"/>
</dbReference>
<comment type="similarity">
    <text evidence="2">Belongs to the nucleoside triphosphate pyrophosphohydrolase family.</text>
</comment>
<sequence>MKTNIDKALVSFRHLLEIMDELREKCPWDKEQTFESLRTLTIEETYELADAIAKESLVSIKKELGDILLHIVFYAKIGSETGDFTIDQVIDALSEKLIYRHPHIFADNTANTPQEVKDQWEKLKLKEKGGNKTVLSGVPSALPAMIKAHRMQDKARGVGFDWEQKEQVWNKVAEELEELKVEVSKGDAENTEAEFGDFLFSIINAARLYNINPENALEKTNAKFMRRFNYLEEQTIKKGIELKRLSLDEMNQIWDEAKAKGL</sequence>
<keyword evidence="6" id="KW-0378">Hydrolase</keyword>
<dbReference type="InterPro" id="IPR004518">
    <property type="entry name" value="MazG-like_dom"/>
</dbReference>
<dbReference type="GO" id="GO:0006203">
    <property type="term" value="P:dGTP catabolic process"/>
    <property type="evidence" value="ECO:0007669"/>
    <property type="project" value="TreeGrafter"/>
</dbReference>
<dbReference type="CDD" id="cd11529">
    <property type="entry name" value="NTP-PPase_MazG_Cterm"/>
    <property type="match status" value="1"/>
</dbReference>
<dbReference type="GO" id="GO:0047693">
    <property type="term" value="F:ATP diphosphatase activity"/>
    <property type="evidence" value="ECO:0007669"/>
    <property type="project" value="UniProtKB-EC"/>
</dbReference>
<evidence type="ECO:0000256" key="1">
    <source>
        <dbReference type="ARBA" id="ARBA00052141"/>
    </source>
</evidence>
<dbReference type="EMBL" id="BDCR01000003">
    <property type="protein sequence ID" value="GAT62852.1"/>
    <property type="molecule type" value="Genomic_DNA"/>
</dbReference>
<dbReference type="GO" id="GO:0046076">
    <property type="term" value="P:dTTP catabolic process"/>
    <property type="evidence" value="ECO:0007669"/>
    <property type="project" value="TreeGrafter"/>
</dbReference>
<dbReference type="GO" id="GO:0046061">
    <property type="term" value="P:dATP catabolic process"/>
    <property type="evidence" value="ECO:0007669"/>
    <property type="project" value="TreeGrafter"/>
</dbReference>
<dbReference type="GO" id="GO:0046052">
    <property type="term" value="P:UTP catabolic process"/>
    <property type="evidence" value="ECO:0007669"/>
    <property type="project" value="TreeGrafter"/>
</dbReference>
<dbReference type="InterPro" id="IPR011551">
    <property type="entry name" value="NTP_PyrPHydrolase_MazG"/>
</dbReference>
<evidence type="ECO:0000256" key="2">
    <source>
        <dbReference type="ARBA" id="ARBA00061115"/>
    </source>
</evidence>
<name>A0A170ZNC3_9BACT</name>
<dbReference type="Proteomes" id="UP000076586">
    <property type="component" value="Unassembled WGS sequence"/>
</dbReference>
<dbReference type="STRING" id="681398.PJIAN_3163"/>
<dbReference type="GO" id="GO:0006950">
    <property type="term" value="P:response to stress"/>
    <property type="evidence" value="ECO:0007669"/>
    <property type="project" value="UniProtKB-ARBA"/>
</dbReference>
<proteinExistence type="inferred from homology"/>
<evidence type="ECO:0000259" key="5">
    <source>
        <dbReference type="Pfam" id="PF03819"/>
    </source>
</evidence>
<dbReference type="NCBIfam" id="NF007113">
    <property type="entry name" value="PRK09562.1"/>
    <property type="match status" value="1"/>
</dbReference>
<dbReference type="PANTHER" id="PTHR30522:SF0">
    <property type="entry name" value="NUCLEOSIDE TRIPHOSPHATE PYROPHOSPHOHYDROLASE"/>
    <property type="match status" value="1"/>
</dbReference>
<dbReference type="EC" id="3.6.1.8" evidence="3"/>
<feature type="domain" description="NTP pyrophosphohydrolase MazG-like" evidence="5">
    <location>
        <begin position="166"/>
        <end position="228"/>
    </location>
</feature>
<dbReference type="SUPFAM" id="SSF101386">
    <property type="entry name" value="all-alpha NTP pyrophosphatases"/>
    <property type="match status" value="2"/>
</dbReference>
<protein>
    <recommendedName>
        <fullName evidence="4">Nucleoside triphosphate pyrophosphohydrolase</fullName>
        <ecNumber evidence="3">3.6.1.8</ecNumber>
    </recommendedName>
</protein>
<dbReference type="GO" id="GO:0046047">
    <property type="term" value="P:TTP catabolic process"/>
    <property type="evidence" value="ECO:0007669"/>
    <property type="project" value="TreeGrafter"/>
</dbReference>
<reference evidence="7" key="2">
    <citation type="journal article" date="2017" name="Genome Announc.">
        <title>Draft genome sequence of Paludibacter jiangxiensis NM7(T), a propionate-producing fermentative bacterium.</title>
        <authorList>
            <person name="Qiu Y.-L."/>
            <person name="Tourlousse D.M."/>
            <person name="Matsuura N."/>
            <person name="Ohashi A."/>
            <person name="Sekiguchi Y."/>
        </authorList>
    </citation>
    <scope>NUCLEOTIDE SEQUENCE [LARGE SCALE GENOMIC DNA]</scope>
    <source>
        <strain evidence="7">NM7</strain>
    </source>
</reference>
<accession>A0A170ZNC3</accession>
<dbReference type="Pfam" id="PF03819">
    <property type="entry name" value="MazG"/>
    <property type="match status" value="2"/>
</dbReference>
<evidence type="ECO:0000313" key="7">
    <source>
        <dbReference type="Proteomes" id="UP000076586"/>
    </source>
</evidence>
<dbReference type="AlphaFoldDB" id="A0A170ZNC3"/>
<dbReference type="FunFam" id="1.10.287.1080:FF:000003">
    <property type="entry name" value="Nucleoside triphosphate pyrophosphohydrolase"/>
    <property type="match status" value="1"/>
</dbReference>
<dbReference type="RefSeq" id="WP_068703533.1">
    <property type="nucleotide sequence ID" value="NZ_BDCR01000003.1"/>
</dbReference>
<dbReference type="OrthoDB" id="9808939at2"/>
<comment type="caution">
    <text evidence="6">The sequence shown here is derived from an EMBL/GenBank/DDBJ whole genome shotgun (WGS) entry which is preliminary data.</text>
</comment>
<dbReference type="GO" id="GO:0046081">
    <property type="term" value="P:dUTP catabolic process"/>
    <property type="evidence" value="ECO:0007669"/>
    <property type="project" value="TreeGrafter"/>
</dbReference>
<evidence type="ECO:0000313" key="6">
    <source>
        <dbReference type="EMBL" id="GAT62852.1"/>
    </source>
</evidence>
<dbReference type="InterPro" id="IPR048011">
    <property type="entry name" value="NTP-PPase_MazG-like_C"/>
</dbReference>
<dbReference type="InterPro" id="IPR048015">
    <property type="entry name" value="NTP-PPase_MazG-like_N"/>
</dbReference>
<feature type="domain" description="NTP pyrophosphohydrolase MazG-like" evidence="5">
    <location>
        <begin position="32"/>
        <end position="105"/>
    </location>
</feature>
<gene>
    <name evidence="6" type="ORF">PJIAN_3163</name>
</gene>
<organism evidence="6 7">
    <name type="scientific">Paludibacter jiangxiensis</name>
    <dbReference type="NCBI Taxonomy" id="681398"/>
    <lineage>
        <taxon>Bacteria</taxon>
        <taxon>Pseudomonadati</taxon>
        <taxon>Bacteroidota</taxon>
        <taxon>Bacteroidia</taxon>
        <taxon>Bacteroidales</taxon>
        <taxon>Paludibacteraceae</taxon>
        <taxon>Paludibacter</taxon>
    </lineage>
</organism>
<comment type="catalytic activity">
    <reaction evidence="1">
        <text>ATP + H2O = AMP + diphosphate + H(+)</text>
        <dbReference type="Rhea" id="RHEA:14245"/>
        <dbReference type="ChEBI" id="CHEBI:15377"/>
        <dbReference type="ChEBI" id="CHEBI:15378"/>
        <dbReference type="ChEBI" id="CHEBI:30616"/>
        <dbReference type="ChEBI" id="CHEBI:33019"/>
        <dbReference type="ChEBI" id="CHEBI:456215"/>
        <dbReference type="EC" id="3.6.1.8"/>
    </reaction>
</comment>
<reference evidence="7" key="1">
    <citation type="submission" date="2016-04" db="EMBL/GenBank/DDBJ databases">
        <title>Draft genome sequence of Paludibacter jiangxiensis strain NM7.</title>
        <authorList>
            <person name="Qiu Y."/>
            <person name="Matsuura N."/>
            <person name="Ohashi A."/>
            <person name="Tourlousse M.D."/>
            <person name="Sekiguchi Y."/>
        </authorList>
    </citation>
    <scope>NUCLEOTIDE SEQUENCE [LARGE SCALE GENOMIC DNA]</scope>
    <source>
        <strain evidence="7">NM7</strain>
    </source>
</reference>
<keyword evidence="7" id="KW-1185">Reference proteome</keyword>
<dbReference type="PANTHER" id="PTHR30522">
    <property type="entry name" value="NUCLEOSIDE TRIPHOSPHATE PYROPHOSPHOHYDROLASE"/>
    <property type="match status" value="1"/>
</dbReference>
<dbReference type="CDD" id="cd11528">
    <property type="entry name" value="NTP-PPase_MazG_Nterm"/>
    <property type="match status" value="1"/>
</dbReference>